<dbReference type="InterPro" id="IPR058533">
    <property type="entry name" value="Cation_efflux_TM"/>
</dbReference>
<dbReference type="Gene3D" id="1.20.1510.10">
    <property type="entry name" value="Cation efflux protein transmembrane domain"/>
    <property type="match status" value="1"/>
</dbReference>
<evidence type="ECO:0000256" key="2">
    <source>
        <dbReference type="ARBA" id="ARBA00022448"/>
    </source>
</evidence>
<feature type="transmembrane region" description="Helical" evidence="6">
    <location>
        <begin position="269"/>
        <end position="288"/>
    </location>
</feature>
<keyword evidence="4 6" id="KW-1133">Transmembrane helix</keyword>
<gene>
    <name evidence="8" type="ORF">BJ554DRAFT_5076</name>
</gene>
<name>A0A8H7ZM19_9FUNG</name>
<dbReference type="AlphaFoldDB" id="A0A8H7ZM19"/>
<dbReference type="Pfam" id="PF01545">
    <property type="entry name" value="Cation_efflux"/>
    <property type="match status" value="1"/>
</dbReference>
<dbReference type="PANTHER" id="PTHR43840">
    <property type="entry name" value="MITOCHONDRIAL METAL TRANSPORTER 1-RELATED"/>
    <property type="match status" value="1"/>
</dbReference>
<feature type="domain" description="Cation efflux protein transmembrane" evidence="7">
    <location>
        <begin position="203"/>
        <end position="388"/>
    </location>
</feature>
<dbReference type="GO" id="GO:0098771">
    <property type="term" value="P:inorganic ion homeostasis"/>
    <property type="evidence" value="ECO:0007669"/>
    <property type="project" value="UniProtKB-ARBA"/>
</dbReference>
<dbReference type="Proteomes" id="UP000673691">
    <property type="component" value="Unassembled WGS sequence"/>
</dbReference>
<dbReference type="InterPro" id="IPR027469">
    <property type="entry name" value="Cation_efflux_TMD_sf"/>
</dbReference>
<keyword evidence="5 6" id="KW-0472">Membrane</keyword>
<evidence type="ECO:0000313" key="9">
    <source>
        <dbReference type="Proteomes" id="UP000673691"/>
    </source>
</evidence>
<accession>A0A8H7ZM19</accession>
<comment type="caution">
    <text evidence="8">The sequence shown here is derived from an EMBL/GenBank/DDBJ whole genome shotgun (WGS) entry which is preliminary data.</text>
</comment>
<dbReference type="FunFam" id="1.20.1510.10:FF:000005">
    <property type="entry name" value="Putative Cation diffusion facilitator 1"/>
    <property type="match status" value="1"/>
</dbReference>
<evidence type="ECO:0000256" key="1">
    <source>
        <dbReference type="ARBA" id="ARBA00004141"/>
    </source>
</evidence>
<dbReference type="GO" id="GO:0030003">
    <property type="term" value="P:intracellular monoatomic cation homeostasis"/>
    <property type="evidence" value="ECO:0007669"/>
    <property type="project" value="UniProtKB-ARBA"/>
</dbReference>
<proteinExistence type="predicted"/>
<feature type="transmembrane region" description="Helical" evidence="6">
    <location>
        <begin position="373"/>
        <end position="391"/>
    </location>
</feature>
<keyword evidence="9" id="KW-1185">Reference proteome</keyword>
<dbReference type="GO" id="GO:0016020">
    <property type="term" value="C:membrane"/>
    <property type="evidence" value="ECO:0007669"/>
    <property type="project" value="UniProtKB-SubCell"/>
</dbReference>
<dbReference type="GO" id="GO:0008324">
    <property type="term" value="F:monoatomic cation transmembrane transporter activity"/>
    <property type="evidence" value="ECO:0007669"/>
    <property type="project" value="InterPro"/>
</dbReference>
<feature type="transmembrane region" description="Helical" evidence="6">
    <location>
        <begin position="308"/>
        <end position="327"/>
    </location>
</feature>
<organism evidence="8 9">
    <name type="scientific">Olpidium bornovanus</name>
    <dbReference type="NCBI Taxonomy" id="278681"/>
    <lineage>
        <taxon>Eukaryota</taxon>
        <taxon>Fungi</taxon>
        <taxon>Fungi incertae sedis</taxon>
        <taxon>Olpidiomycota</taxon>
        <taxon>Olpidiomycotina</taxon>
        <taxon>Olpidiomycetes</taxon>
        <taxon>Olpidiales</taxon>
        <taxon>Olpidiaceae</taxon>
        <taxon>Olpidium</taxon>
    </lineage>
</organism>
<dbReference type="PANTHER" id="PTHR43840:SF13">
    <property type="entry name" value="CATION EFFLUX PROTEIN CYTOPLASMIC DOMAIN-CONTAINING PROTEIN"/>
    <property type="match status" value="1"/>
</dbReference>
<keyword evidence="2" id="KW-0813">Transport</keyword>
<evidence type="ECO:0000256" key="6">
    <source>
        <dbReference type="SAM" id="Phobius"/>
    </source>
</evidence>
<keyword evidence="3 6" id="KW-0812">Transmembrane</keyword>
<feature type="transmembrane region" description="Helical" evidence="6">
    <location>
        <begin position="226"/>
        <end position="248"/>
    </location>
</feature>
<dbReference type="OrthoDB" id="78296at2759"/>
<sequence>MSWPNCEEPEEGCDALLVGPSAVSEATGVARRTSPRVTFTDADDAAEAGGSLDGAGVAGASLRDSAHVIPSYGNYGRNTPSILNLNCRKDSSGVSRKPTERDPLLLESWKKTDDELQALKKSRQGRKVAVSTRAQSLFLPAACLRQTTRDSEGGDVDSWRAGEMRSPLPQRFYEHQNEQIDNLLAHVDEHDDTGDTRVKFALRASVAVNVLLFGLQAYAASTSGSLSLFATMADAFMDLLSSLVLLVAERISGKGNRDKYPTGATRMETAGIIVFSCLMSTVSIQLLIESVKKLIAGNEGDAVDVGVVGASCLAFALFSKLCLYMLCARRANESHTCRTLAQDHRNDLLVNGFGLAASLLGTNLVWWVDPAGAIIIALIILKSWTSTAYAYRWQVGTASLPFEDYLPSGDAPPADSTG</sequence>
<dbReference type="SUPFAM" id="SSF161111">
    <property type="entry name" value="Cation efflux protein transmembrane domain-like"/>
    <property type="match status" value="1"/>
</dbReference>
<feature type="transmembrane region" description="Helical" evidence="6">
    <location>
        <begin position="200"/>
        <end position="220"/>
    </location>
</feature>
<evidence type="ECO:0000256" key="3">
    <source>
        <dbReference type="ARBA" id="ARBA00022692"/>
    </source>
</evidence>
<dbReference type="EMBL" id="JAEFCI010013285">
    <property type="protein sequence ID" value="KAG5455492.1"/>
    <property type="molecule type" value="Genomic_DNA"/>
</dbReference>
<dbReference type="InterPro" id="IPR050291">
    <property type="entry name" value="CDF_Transporter"/>
</dbReference>
<evidence type="ECO:0000256" key="4">
    <source>
        <dbReference type="ARBA" id="ARBA00022989"/>
    </source>
</evidence>
<feature type="transmembrane region" description="Helical" evidence="6">
    <location>
        <begin position="348"/>
        <end position="367"/>
    </location>
</feature>
<evidence type="ECO:0000259" key="7">
    <source>
        <dbReference type="Pfam" id="PF01545"/>
    </source>
</evidence>
<evidence type="ECO:0000256" key="5">
    <source>
        <dbReference type="ARBA" id="ARBA00023136"/>
    </source>
</evidence>
<comment type="subcellular location">
    <subcellularLocation>
        <location evidence="1">Membrane</location>
        <topology evidence="1">Multi-pass membrane protein</topology>
    </subcellularLocation>
</comment>
<protein>
    <recommendedName>
        <fullName evidence="7">Cation efflux protein transmembrane domain-containing protein</fullName>
    </recommendedName>
</protein>
<reference evidence="8 9" key="1">
    <citation type="journal article" name="Sci. Rep.">
        <title>Genome-scale phylogenetic analyses confirm Olpidium as the closest living zoosporic fungus to the non-flagellated, terrestrial fungi.</title>
        <authorList>
            <person name="Chang Y."/>
            <person name="Rochon D."/>
            <person name="Sekimoto S."/>
            <person name="Wang Y."/>
            <person name="Chovatia M."/>
            <person name="Sandor L."/>
            <person name="Salamov A."/>
            <person name="Grigoriev I.V."/>
            <person name="Stajich J.E."/>
            <person name="Spatafora J.W."/>
        </authorList>
    </citation>
    <scope>NUCLEOTIDE SEQUENCE [LARGE SCALE GENOMIC DNA]</scope>
    <source>
        <strain evidence="8">S191</strain>
    </source>
</reference>
<evidence type="ECO:0000313" key="8">
    <source>
        <dbReference type="EMBL" id="KAG5455492.1"/>
    </source>
</evidence>